<dbReference type="GeneID" id="109717734"/>
<evidence type="ECO:0000256" key="2">
    <source>
        <dbReference type="SAM" id="SignalP"/>
    </source>
</evidence>
<accession>A0A199UKY8</accession>
<feature type="chain" id="PRO_5008875177" evidence="2">
    <location>
        <begin position="27"/>
        <end position="90"/>
    </location>
</feature>
<organism evidence="3 5">
    <name type="scientific">Ananas comosus</name>
    <name type="common">Pineapple</name>
    <name type="synonym">Ananas ananas</name>
    <dbReference type="NCBI Taxonomy" id="4615"/>
    <lineage>
        <taxon>Eukaryota</taxon>
        <taxon>Viridiplantae</taxon>
        <taxon>Streptophyta</taxon>
        <taxon>Embryophyta</taxon>
        <taxon>Tracheophyta</taxon>
        <taxon>Spermatophyta</taxon>
        <taxon>Magnoliopsida</taxon>
        <taxon>Liliopsida</taxon>
        <taxon>Poales</taxon>
        <taxon>Bromeliaceae</taxon>
        <taxon>Bromelioideae</taxon>
        <taxon>Ananas</taxon>
    </lineage>
</organism>
<evidence type="ECO:0000313" key="5">
    <source>
        <dbReference type="Proteomes" id="UP000092600"/>
    </source>
</evidence>
<dbReference type="Proteomes" id="UP000092600">
    <property type="component" value="Unassembled WGS sequence"/>
</dbReference>
<protein>
    <submittedName>
        <fullName evidence="7">Peamaclein-like</fullName>
    </submittedName>
    <submittedName>
        <fullName evidence="3">Snakin-1</fullName>
    </submittedName>
</protein>
<evidence type="ECO:0000313" key="4">
    <source>
        <dbReference type="EMBL" id="OAY72470.1"/>
    </source>
</evidence>
<evidence type="ECO:0000313" key="3">
    <source>
        <dbReference type="EMBL" id="OAY65240.1"/>
    </source>
</evidence>
<dbReference type="PANTHER" id="PTHR23201">
    <property type="entry name" value="EXTENSIN, PROLINE-RICH PROTEIN"/>
    <property type="match status" value="1"/>
</dbReference>
<gene>
    <name evidence="7" type="primary">LOC109717734</name>
    <name evidence="3" type="ORF">ACMD2_17441</name>
    <name evidence="4" type="ORF">ACMD2_21878</name>
</gene>
<reference evidence="3 5" key="1">
    <citation type="journal article" date="2016" name="DNA Res.">
        <title>The draft genome of MD-2 pineapple using hybrid error correction of long reads.</title>
        <authorList>
            <person name="Redwan R.M."/>
            <person name="Saidin A."/>
            <person name="Kumar S.V."/>
        </authorList>
    </citation>
    <scope>NUCLEOTIDE SEQUENCE [LARGE SCALE GENOMIC DNA]</scope>
    <source>
        <strain evidence="5">cv. MD2</strain>
        <tissue evidence="3">Leaf</tissue>
    </source>
</reference>
<evidence type="ECO:0000313" key="7">
    <source>
        <dbReference type="RefSeq" id="XP_020099213.1"/>
    </source>
</evidence>
<dbReference type="Gramene" id="Aco012370.1.mrna1">
    <property type="protein sequence ID" value="Aco012370.1.mrna1"/>
    <property type="gene ID" value="Aco012370.1.path1"/>
</dbReference>
<dbReference type="RefSeq" id="XP_020099213.1">
    <property type="nucleotide sequence ID" value="XM_020243624.1"/>
</dbReference>
<comment type="similarity">
    <text evidence="1">Belongs to the GASA family.</text>
</comment>
<feature type="signal peptide" evidence="2">
    <location>
        <begin position="1"/>
        <end position="26"/>
    </location>
</feature>
<evidence type="ECO:0000313" key="6">
    <source>
        <dbReference type="Proteomes" id="UP000515123"/>
    </source>
</evidence>
<proteinExistence type="inferred from homology"/>
<dbReference type="Pfam" id="PF02704">
    <property type="entry name" value="GASA"/>
    <property type="match status" value="1"/>
</dbReference>
<keyword evidence="6" id="KW-1185">Reference proteome</keyword>
<reference evidence="7" key="2">
    <citation type="submission" date="2025-04" db="UniProtKB">
        <authorList>
            <consortium name="RefSeq"/>
        </authorList>
    </citation>
    <scope>IDENTIFICATION</scope>
    <source>
        <tissue evidence="7">Leaf</tissue>
    </source>
</reference>
<dbReference type="OrthoDB" id="847210at2759"/>
<dbReference type="Proteomes" id="UP000515123">
    <property type="component" value="Linkage group 1"/>
</dbReference>
<name>A0A199UKY8_ANACO</name>
<dbReference type="STRING" id="4615.A0A199UKY8"/>
<dbReference type="InterPro" id="IPR003854">
    <property type="entry name" value="GASA"/>
</dbReference>
<dbReference type="PANTHER" id="PTHR23201:SF118">
    <property type="entry name" value="GIBBERELLIN STIMULATED TRANSCRIPT RELATED PROTEIN 1"/>
    <property type="match status" value="1"/>
</dbReference>
<keyword evidence="2" id="KW-0732">Signal</keyword>
<dbReference type="EMBL" id="LSRQ01007121">
    <property type="protein sequence ID" value="OAY65240.1"/>
    <property type="molecule type" value="Genomic_DNA"/>
</dbReference>
<dbReference type="EMBL" id="LSRQ01003101">
    <property type="protein sequence ID" value="OAY72470.1"/>
    <property type="molecule type" value="Genomic_DNA"/>
</dbReference>
<dbReference type="AlphaFoldDB" id="A0A199UKY8"/>
<sequence>MKLLPYTLALILLLLLTSSYLQATMALSDFCNSKCQGRCAKAGKTGRCMRYCGMCCEQCKCVPSGTYGNKDECPCYRDMVSWKTKRPKCP</sequence>
<evidence type="ECO:0000256" key="1">
    <source>
        <dbReference type="ARBA" id="ARBA00010582"/>
    </source>
</evidence>